<sequence length="51" mass="5721">MSIIFAVTPPSPCHKPAASHTTLHFLLPVCPYAYASGQRRWIICNPRSARR</sequence>
<keyword evidence="2" id="KW-1185">Reference proteome</keyword>
<dbReference type="Proteomes" id="UP000479000">
    <property type="component" value="Unassembled WGS sequence"/>
</dbReference>
<evidence type="ECO:0000313" key="2">
    <source>
        <dbReference type="Proteomes" id="UP000479000"/>
    </source>
</evidence>
<gene>
    <name evidence="1" type="ORF">NTEN_LOCUS24057</name>
</gene>
<reference evidence="1 2" key="1">
    <citation type="submission" date="2020-02" db="EMBL/GenBank/DDBJ databases">
        <authorList>
            <person name="Ferguson B K."/>
        </authorList>
    </citation>
    <scope>NUCLEOTIDE SEQUENCE [LARGE SCALE GENOMIC DNA]</scope>
</reference>
<dbReference type="EMBL" id="CADCXU010035367">
    <property type="protein sequence ID" value="CAB0020483.1"/>
    <property type="molecule type" value="Genomic_DNA"/>
</dbReference>
<dbReference type="AlphaFoldDB" id="A0A6H5HUU0"/>
<protein>
    <submittedName>
        <fullName evidence="1">Uncharacterized protein</fullName>
    </submittedName>
</protein>
<evidence type="ECO:0000313" key="1">
    <source>
        <dbReference type="EMBL" id="CAB0020483.1"/>
    </source>
</evidence>
<proteinExistence type="predicted"/>
<accession>A0A6H5HUU0</accession>
<feature type="non-terminal residue" evidence="1">
    <location>
        <position position="51"/>
    </location>
</feature>
<name>A0A6H5HUU0_9HEMI</name>
<organism evidence="1 2">
    <name type="scientific">Nesidiocoris tenuis</name>
    <dbReference type="NCBI Taxonomy" id="355587"/>
    <lineage>
        <taxon>Eukaryota</taxon>
        <taxon>Metazoa</taxon>
        <taxon>Ecdysozoa</taxon>
        <taxon>Arthropoda</taxon>
        <taxon>Hexapoda</taxon>
        <taxon>Insecta</taxon>
        <taxon>Pterygota</taxon>
        <taxon>Neoptera</taxon>
        <taxon>Paraneoptera</taxon>
        <taxon>Hemiptera</taxon>
        <taxon>Heteroptera</taxon>
        <taxon>Panheteroptera</taxon>
        <taxon>Cimicomorpha</taxon>
        <taxon>Miridae</taxon>
        <taxon>Dicyphina</taxon>
        <taxon>Nesidiocoris</taxon>
    </lineage>
</organism>